<dbReference type="Proteomes" id="UP000245119">
    <property type="component" value="Linkage Group LG4"/>
</dbReference>
<feature type="compositionally biased region" description="Basic and acidic residues" evidence="2">
    <location>
        <begin position="1"/>
        <end position="10"/>
    </location>
</feature>
<evidence type="ECO:0000313" key="3">
    <source>
        <dbReference type="EMBL" id="PVD32070.1"/>
    </source>
</evidence>
<evidence type="ECO:0000256" key="1">
    <source>
        <dbReference type="ARBA" id="ARBA00005489"/>
    </source>
</evidence>
<name>A0A2T7PF83_POMCA</name>
<feature type="compositionally biased region" description="Low complexity" evidence="2">
    <location>
        <begin position="99"/>
        <end position="108"/>
    </location>
</feature>
<organism evidence="3 4">
    <name type="scientific">Pomacea canaliculata</name>
    <name type="common">Golden apple snail</name>
    <dbReference type="NCBI Taxonomy" id="400727"/>
    <lineage>
        <taxon>Eukaryota</taxon>
        <taxon>Metazoa</taxon>
        <taxon>Spiralia</taxon>
        <taxon>Lophotrochozoa</taxon>
        <taxon>Mollusca</taxon>
        <taxon>Gastropoda</taxon>
        <taxon>Caenogastropoda</taxon>
        <taxon>Architaenioglossa</taxon>
        <taxon>Ampullarioidea</taxon>
        <taxon>Ampullariidae</taxon>
        <taxon>Pomacea</taxon>
    </lineage>
</organism>
<comment type="caution">
    <text evidence="3">The sequence shown here is derived from an EMBL/GenBank/DDBJ whole genome shotgun (WGS) entry which is preliminary data.</text>
</comment>
<proteinExistence type="inferred from homology"/>
<sequence length="314" mass="35102">MMGCRKDDLTRTPSLQRKRPLSAVIEEHEVDDEGLKEEKDNDRNNNHVDDKPELEATNSSSVSRSSSTLSLTSSVRENGVTERPDGPDVPLEVAGQSVGSTPSTGSSPKLPRRGWLGRKSALIPSTSPLLGRRVIPGSPLLTTSDLGDIEDDGMPSDLTRLKQTAERLCLSTRRPSVMQWRAQYVDGPDFPVDLNVVNGKLDFQGAADEAWTPERKQRINSALEWLRHELAEMRTQDQTLARQLLTIRSDIHQLKLARSCEQHQDMLDDVQSEMEELEEFSDVLDLPTHCLNDSPLKHLGVTRMNLSARRFSTC</sequence>
<dbReference type="OrthoDB" id="5965452at2759"/>
<dbReference type="AlphaFoldDB" id="A0A2T7PF83"/>
<feature type="compositionally biased region" description="Basic and acidic residues" evidence="2">
    <location>
        <begin position="36"/>
        <end position="54"/>
    </location>
</feature>
<dbReference type="PANTHER" id="PTHR32289:SF1">
    <property type="entry name" value="PROTEIN FAM167A-LIKE"/>
    <property type="match status" value="1"/>
</dbReference>
<feature type="region of interest" description="Disordered" evidence="2">
    <location>
        <begin position="1"/>
        <end position="118"/>
    </location>
</feature>
<dbReference type="Pfam" id="PF11652">
    <property type="entry name" value="FAM167"/>
    <property type="match status" value="1"/>
</dbReference>
<accession>A0A2T7PF83</accession>
<dbReference type="InterPro" id="IPR051771">
    <property type="entry name" value="FAM167_domain"/>
</dbReference>
<reference evidence="3 4" key="1">
    <citation type="submission" date="2018-04" db="EMBL/GenBank/DDBJ databases">
        <title>The genome of golden apple snail Pomacea canaliculata provides insight into stress tolerance and invasive adaptation.</title>
        <authorList>
            <person name="Liu C."/>
            <person name="Liu B."/>
            <person name="Ren Y."/>
            <person name="Zhang Y."/>
            <person name="Wang H."/>
            <person name="Li S."/>
            <person name="Jiang F."/>
            <person name="Yin L."/>
            <person name="Zhang G."/>
            <person name="Qian W."/>
            <person name="Fan W."/>
        </authorList>
    </citation>
    <scope>NUCLEOTIDE SEQUENCE [LARGE SCALE GENOMIC DNA]</scope>
    <source>
        <strain evidence="3">SZHN2017</strain>
        <tissue evidence="3">Muscle</tissue>
    </source>
</reference>
<dbReference type="InterPro" id="IPR024280">
    <property type="entry name" value="FAM167"/>
</dbReference>
<keyword evidence="4" id="KW-1185">Reference proteome</keyword>
<dbReference type="PANTHER" id="PTHR32289">
    <property type="entry name" value="PROTEIN FAM167A"/>
    <property type="match status" value="1"/>
</dbReference>
<comment type="similarity">
    <text evidence="1">Belongs to the FAM167 (SEC) family.</text>
</comment>
<gene>
    <name evidence="3" type="ORF">C0Q70_07498</name>
</gene>
<feature type="compositionally biased region" description="Low complexity" evidence="2">
    <location>
        <begin position="59"/>
        <end position="76"/>
    </location>
</feature>
<dbReference type="STRING" id="400727.A0A2T7PF83"/>
<dbReference type="EMBL" id="PZQS01000004">
    <property type="protein sequence ID" value="PVD32070.1"/>
    <property type="molecule type" value="Genomic_DNA"/>
</dbReference>
<evidence type="ECO:0000313" key="4">
    <source>
        <dbReference type="Proteomes" id="UP000245119"/>
    </source>
</evidence>
<evidence type="ECO:0000256" key="2">
    <source>
        <dbReference type="SAM" id="MobiDB-lite"/>
    </source>
</evidence>
<evidence type="ECO:0008006" key="5">
    <source>
        <dbReference type="Google" id="ProtNLM"/>
    </source>
</evidence>
<protein>
    <recommendedName>
        <fullName evidence="5">Protein FAM167A-like</fullName>
    </recommendedName>
</protein>